<feature type="region of interest" description="Disordered" evidence="9">
    <location>
        <begin position="1"/>
        <end position="47"/>
    </location>
</feature>
<dbReference type="InterPro" id="IPR024161">
    <property type="entry name" value="Znf_nanos-typ"/>
</dbReference>
<dbReference type="InParanoid" id="G0P9V4"/>
<protein>
    <recommendedName>
        <fullName evidence="10">Nanos-type domain-containing protein</fullName>
    </recommendedName>
</protein>
<organism evidence="12">
    <name type="scientific">Caenorhabditis brenneri</name>
    <name type="common">Nematode worm</name>
    <dbReference type="NCBI Taxonomy" id="135651"/>
    <lineage>
        <taxon>Eukaryota</taxon>
        <taxon>Metazoa</taxon>
        <taxon>Ecdysozoa</taxon>
        <taxon>Nematoda</taxon>
        <taxon>Chromadorea</taxon>
        <taxon>Rhabditida</taxon>
        <taxon>Rhabditina</taxon>
        <taxon>Rhabditomorpha</taxon>
        <taxon>Rhabditoidea</taxon>
        <taxon>Rhabditidae</taxon>
        <taxon>Peloderinae</taxon>
        <taxon>Caenorhabditis</taxon>
    </lineage>
</organism>
<evidence type="ECO:0000256" key="3">
    <source>
        <dbReference type="ARBA" id="ARBA00022723"/>
    </source>
</evidence>
<evidence type="ECO:0000256" key="6">
    <source>
        <dbReference type="ARBA" id="ARBA00022845"/>
    </source>
</evidence>
<dbReference type="InterPro" id="IPR008705">
    <property type="entry name" value="Nanos/Xcar2"/>
</dbReference>
<dbReference type="Pfam" id="PF05741">
    <property type="entry name" value="zf-nanos"/>
    <property type="match status" value="1"/>
</dbReference>
<dbReference type="GO" id="GO:0006417">
    <property type="term" value="P:regulation of translation"/>
    <property type="evidence" value="ECO:0007669"/>
    <property type="project" value="UniProtKB-UniRule"/>
</dbReference>
<feature type="compositionally biased region" description="Pro residues" evidence="9">
    <location>
        <begin position="90"/>
        <end position="106"/>
    </location>
</feature>
<comment type="similarity">
    <text evidence="8">Belongs to the nanos family.</text>
</comment>
<dbReference type="Gene3D" id="4.10.60.30">
    <property type="entry name" value="Nanos, RNA-binding domain"/>
    <property type="match status" value="1"/>
</dbReference>
<dbReference type="PANTHER" id="PTHR12887">
    <property type="entry name" value="NANOS PROTEIN"/>
    <property type="match status" value="1"/>
</dbReference>
<evidence type="ECO:0000256" key="5">
    <source>
        <dbReference type="ARBA" id="ARBA00022833"/>
    </source>
</evidence>
<dbReference type="OrthoDB" id="5870823at2759"/>
<keyword evidence="2" id="KW-0963">Cytoplasm</keyword>
<feature type="domain" description="Nanos-type" evidence="10">
    <location>
        <begin position="111"/>
        <end position="179"/>
    </location>
</feature>
<dbReference type="GO" id="GO:0008270">
    <property type="term" value="F:zinc ion binding"/>
    <property type="evidence" value="ECO:0007669"/>
    <property type="project" value="UniProtKB-KW"/>
</dbReference>
<keyword evidence="3" id="KW-0479">Metal-binding</keyword>
<keyword evidence="7 8" id="KW-0694">RNA-binding</keyword>
<evidence type="ECO:0000313" key="11">
    <source>
        <dbReference type="EMBL" id="EGT48747.1"/>
    </source>
</evidence>
<feature type="compositionally biased region" description="Polar residues" evidence="9">
    <location>
        <begin position="12"/>
        <end position="22"/>
    </location>
</feature>
<evidence type="ECO:0000256" key="8">
    <source>
        <dbReference type="PROSITE-ProRule" id="PRU00855"/>
    </source>
</evidence>
<evidence type="ECO:0000259" key="10">
    <source>
        <dbReference type="PROSITE" id="PS51522"/>
    </source>
</evidence>
<keyword evidence="6 8" id="KW-0810">Translation regulation</keyword>
<dbReference type="OMA" id="PMSPWPA"/>
<evidence type="ECO:0000256" key="9">
    <source>
        <dbReference type="SAM" id="MobiDB-lite"/>
    </source>
</evidence>
<name>G0P9V4_CAEBE</name>
<gene>
    <name evidence="11" type="ORF">CAEBREN_13963</name>
</gene>
<dbReference type="GO" id="GO:0005737">
    <property type="term" value="C:cytoplasm"/>
    <property type="evidence" value="ECO:0007669"/>
    <property type="project" value="UniProtKB-SubCell"/>
</dbReference>
<evidence type="ECO:0000256" key="7">
    <source>
        <dbReference type="ARBA" id="ARBA00022884"/>
    </source>
</evidence>
<dbReference type="STRING" id="135651.G0P9V4"/>
<sequence>MDKNRLDELLEQNYSSEFQPLASQAPPTPPATHRYHSPGAVGEYRHLSGRSYHPNQLWVVPLMVERAPAPPPATPPPVAPSPPPRRRPARVPPPPRRAPLPAPHPPQRAPCCSFCYKVAAQWAAEQEVQVPSKDDYGYWSSHSLMGRYGVVVCPVLRRVVCGHCGATGDHAHTTRFHEQHWEQFE</sequence>
<keyword evidence="5" id="KW-0862">Zinc</keyword>
<dbReference type="Proteomes" id="UP000008068">
    <property type="component" value="Unassembled WGS sequence"/>
</dbReference>
<feature type="compositionally biased region" description="Pro residues" evidence="9">
    <location>
        <begin position="69"/>
        <end position="83"/>
    </location>
</feature>
<evidence type="ECO:0000256" key="4">
    <source>
        <dbReference type="ARBA" id="ARBA00022771"/>
    </source>
</evidence>
<dbReference type="eggNOG" id="KOG4602">
    <property type="taxonomic scope" value="Eukaryota"/>
</dbReference>
<dbReference type="PROSITE" id="PS51522">
    <property type="entry name" value="ZF_NANOS"/>
    <property type="match status" value="1"/>
</dbReference>
<keyword evidence="4 8" id="KW-0863">Zinc-finger</keyword>
<accession>G0P9V4</accession>
<dbReference type="InterPro" id="IPR038129">
    <property type="entry name" value="Nanos_sf"/>
</dbReference>
<evidence type="ECO:0000256" key="1">
    <source>
        <dbReference type="ARBA" id="ARBA00004496"/>
    </source>
</evidence>
<evidence type="ECO:0000313" key="12">
    <source>
        <dbReference type="Proteomes" id="UP000008068"/>
    </source>
</evidence>
<evidence type="ECO:0000256" key="2">
    <source>
        <dbReference type="ARBA" id="ARBA00022490"/>
    </source>
</evidence>
<dbReference type="EMBL" id="GL380158">
    <property type="protein sequence ID" value="EGT48747.1"/>
    <property type="molecule type" value="Genomic_DNA"/>
</dbReference>
<proteinExistence type="inferred from homology"/>
<reference evidence="12" key="1">
    <citation type="submission" date="2011-07" db="EMBL/GenBank/DDBJ databases">
        <authorList>
            <consortium name="Caenorhabditis brenneri Sequencing and Analysis Consortium"/>
            <person name="Wilson R.K."/>
        </authorList>
    </citation>
    <scope>NUCLEOTIDE SEQUENCE [LARGE SCALE GENOMIC DNA]</scope>
    <source>
        <strain evidence="12">PB2801</strain>
    </source>
</reference>
<dbReference type="GO" id="GO:0003723">
    <property type="term" value="F:RNA binding"/>
    <property type="evidence" value="ECO:0007669"/>
    <property type="project" value="UniProtKB-UniRule"/>
</dbReference>
<keyword evidence="12" id="KW-1185">Reference proteome</keyword>
<feature type="region of interest" description="Disordered" evidence="9">
    <location>
        <begin position="69"/>
        <end position="106"/>
    </location>
</feature>
<dbReference type="AlphaFoldDB" id="G0P9V4"/>
<comment type="subcellular location">
    <subcellularLocation>
        <location evidence="1">Cytoplasm</location>
    </subcellularLocation>
</comment>
<dbReference type="HOGENOM" id="CLU_079987_0_0_1"/>